<keyword evidence="2" id="KW-1185">Reference proteome</keyword>
<dbReference type="EMBL" id="UWPJ01000008">
    <property type="protein sequence ID" value="VCU68937.1"/>
    <property type="molecule type" value="Genomic_DNA"/>
</dbReference>
<accession>A0A3P4AY24</accession>
<evidence type="ECO:0000313" key="1">
    <source>
        <dbReference type="EMBL" id="VCU68937.1"/>
    </source>
</evidence>
<sequence>MNFNDLIQRFAAQAPGTDSFLKVKEGALALVSSDSRHAAAYFLIYGFARSYVILYEDQGIDPAFAETAKSQLLSYMTRLQEAFKSDAPADIVDAMNWIVLDYGLSGKIF</sequence>
<dbReference type="OrthoDB" id="8966094at2"/>
<dbReference type="AlphaFoldDB" id="A0A3P4AY24"/>
<evidence type="ECO:0000313" key="2">
    <source>
        <dbReference type="Proteomes" id="UP000277294"/>
    </source>
</evidence>
<name>A0A3P4AY24_9BURK</name>
<protein>
    <submittedName>
        <fullName evidence="1">Uncharacterized protein</fullName>
    </submittedName>
</protein>
<proteinExistence type="predicted"/>
<organism evidence="1 2">
    <name type="scientific">Pigmentiphaga humi</name>
    <dbReference type="NCBI Taxonomy" id="2478468"/>
    <lineage>
        <taxon>Bacteria</taxon>
        <taxon>Pseudomonadati</taxon>
        <taxon>Pseudomonadota</taxon>
        <taxon>Betaproteobacteria</taxon>
        <taxon>Burkholderiales</taxon>
        <taxon>Alcaligenaceae</taxon>
        <taxon>Pigmentiphaga</taxon>
    </lineage>
</organism>
<reference evidence="1 2" key="1">
    <citation type="submission" date="2018-10" db="EMBL/GenBank/DDBJ databases">
        <authorList>
            <person name="Criscuolo A."/>
        </authorList>
    </citation>
    <scope>NUCLEOTIDE SEQUENCE [LARGE SCALE GENOMIC DNA]</scope>
    <source>
        <strain evidence="1">DnA1</strain>
    </source>
</reference>
<gene>
    <name evidence="1" type="ORF">PIGHUM_00996</name>
</gene>
<dbReference type="Proteomes" id="UP000277294">
    <property type="component" value="Unassembled WGS sequence"/>
</dbReference>
<dbReference type="RefSeq" id="WP_124078262.1">
    <property type="nucleotide sequence ID" value="NZ_UWPJ01000008.1"/>
</dbReference>